<name>A0A165TDH1_9AGAM</name>
<keyword evidence="3" id="KW-1185">Reference proteome</keyword>
<feature type="compositionally biased region" description="Polar residues" evidence="1">
    <location>
        <begin position="37"/>
        <end position="51"/>
    </location>
</feature>
<reference evidence="2 3" key="1">
    <citation type="journal article" date="2016" name="Mol. Biol. Evol.">
        <title>Comparative Genomics of Early-Diverging Mushroom-Forming Fungi Provides Insights into the Origins of Lignocellulose Decay Capabilities.</title>
        <authorList>
            <person name="Nagy L.G."/>
            <person name="Riley R."/>
            <person name="Tritt A."/>
            <person name="Adam C."/>
            <person name="Daum C."/>
            <person name="Floudas D."/>
            <person name="Sun H."/>
            <person name="Yadav J.S."/>
            <person name="Pangilinan J."/>
            <person name="Larsson K.H."/>
            <person name="Matsuura K."/>
            <person name="Barry K."/>
            <person name="Labutti K."/>
            <person name="Kuo R."/>
            <person name="Ohm R.A."/>
            <person name="Bhattacharya S.S."/>
            <person name="Shirouzu T."/>
            <person name="Yoshinaga Y."/>
            <person name="Martin F.M."/>
            <person name="Grigoriev I.V."/>
            <person name="Hibbett D.S."/>
        </authorList>
    </citation>
    <scope>NUCLEOTIDE SEQUENCE [LARGE SCALE GENOMIC DNA]</scope>
    <source>
        <strain evidence="2 3">HHB14362 ss-1</strain>
    </source>
</reference>
<evidence type="ECO:0000313" key="3">
    <source>
        <dbReference type="Proteomes" id="UP000076761"/>
    </source>
</evidence>
<dbReference type="OrthoDB" id="6474464at2759"/>
<feature type="region of interest" description="Disordered" evidence="1">
    <location>
        <begin position="200"/>
        <end position="246"/>
    </location>
</feature>
<gene>
    <name evidence="2" type="ORF">NEOLEDRAFT_1132012</name>
</gene>
<dbReference type="Proteomes" id="UP000076761">
    <property type="component" value="Unassembled WGS sequence"/>
</dbReference>
<dbReference type="STRING" id="1314782.A0A165TDH1"/>
<feature type="compositionally biased region" description="Polar residues" evidence="1">
    <location>
        <begin position="229"/>
        <end position="243"/>
    </location>
</feature>
<dbReference type="EMBL" id="KV425566">
    <property type="protein sequence ID" value="KZT26507.1"/>
    <property type="molecule type" value="Genomic_DNA"/>
</dbReference>
<accession>A0A165TDH1</accession>
<sequence length="345" mass="37831">MTGKMGRSDKQKNTQTTQHIPSPPASPRQYKADLAASSPSTSADNGRQSSPECAGVRDLLASISLRTSLMGKAVDALSGELQKAAILTQAICAAEQINLLKKELGDRDEKREQRIKEEKDKLRMRVEEHVRNVLMHEAGAIIEEQVRKNLKNKVNKQLAASIPESLKAKITTNQNALWDARVELHNFEMKRYHAAIPPHSEYDRHPIKAPLPRRRSPLAIVTGAPPSPVSQRTKSGTTASPSPVQMPVEPPAPSPLFPQDLMGLFRLTLGNARKIAEYYDLQVPGDGTGDVSREQQINDILTAIGVPRKMQVPQGQTPSERKKRPTIITSVSSVSTIRSALSSSS</sequence>
<feature type="compositionally biased region" description="Basic and acidic residues" evidence="1">
    <location>
        <begin position="1"/>
        <end position="12"/>
    </location>
</feature>
<evidence type="ECO:0000256" key="1">
    <source>
        <dbReference type="SAM" id="MobiDB-lite"/>
    </source>
</evidence>
<feature type="region of interest" description="Disordered" evidence="1">
    <location>
        <begin position="1"/>
        <end position="53"/>
    </location>
</feature>
<dbReference type="AlphaFoldDB" id="A0A165TDH1"/>
<organism evidence="2 3">
    <name type="scientific">Neolentinus lepideus HHB14362 ss-1</name>
    <dbReference type="NCBI Taxonomy" id="1314782"/>
    <lineage>
        <taxon>Eukaryota</taxon>
        <taxon>Fungi</taxon>
        <taxon>Dikarya</taxon>
        <taxon>Basidiomycota</taxon>
        <taxon>Agaricomycotina</taxon>
        <taxon>Agaricomycetes</taxon>
        <taxon>Gloeophyllales</taxon>
        <taxon>Gloeophyllaceae</taxon>
        <taxon>Neolentinus</taxon>
    </lineage>
</organism>
<protein>
    <submittedName>
        <fullName evidence="2">Uncharacterized protein</fullName>
    </submittedName>
</protein>
<dbReference type="InParanoid" id="A0A165TDH1"/>
<proteinExistence type="predicted"/>
<evidence type="ECO:0000313" key="2">
    <source>
        <dbReference type="EMBL" id="KZT26507.1"/>
    </source>
</evidence>